<dbReference type="AlphaFoldDB" id="A0A8J6HT23"/>
<name>A0A8J6HT23_TENMO</name>
<reference evidence="1" key="2">
    <citation type="submission" date="2021-08" db="EMBL/GenBank/DDBJ databases">
        <authorList>
            <person name="Eriksson T."/>
        </authorList>
    </citation>
    <scope>NUCLEOTIDE SEQUENCE</scope>
    <source>
        <strain evidence="1">Stoneville</strain>
        <tissue evidence="1">Whole head</tissue>
    </source>
</reference>
<keyword evidence="2" id="KW-1185">Reference proteome</keyword>
<dbReference type="Proteomes" id="UP000719412">
    <property type="component" value="Unassembled WGS sequence"/>
</dbReference>
<organism evidence="1 2">
    <name type="scientific">Tenebrio molitor</name>
    <name type="common">Yellow mealworm beetle</name>
    <dbReference type="NCBI Taxonomy" id="7067"/>
    <lineage>
        <taxon>Eukaryota</taxon>
        <taxon>Metazoa</taxon>
        <taxon>Ecdysozoa</taxon>
        <taxon>Arthropoda</taxon>
        <taxon>Hexapoda</taxon>
        <taxon>Insecta</taxon>
        <taxon>Pterygota</taxon>
        <taxon>Neoptera</taxon>
        <taxon>Endopterygota</taxon>
        <taxon>Coleoptera</taxon>
        <taxon>Polyphaga</taxon>
        <taxon>Cucujiformia</taxon>
        <taxon>Tenebrionidae</taxon>
        <taxon>Tenebrio</taxon>
    </lineage>
</organism>
<comment type="caution">
    <text evidence="1">The sequence shown here is derived from an EMBL/GenBank/DDBJ whole genome shotgun (WGS) entry which is preliminary data.</text>
</comment>
<evidence type="ECO:0000313" key="2">
    <source>
        <dbReference type="Proteomes" id="UP000719412"/>
    </source>
</evidence>
<gene>
    <name evidence="1" type="ORF">GEV33_002576</name>
</gene>
<dbReference type="EMBL" id="JABDTM020012606">
    <property type="protein sequence ID" value="KAH0820215.1"/>
    <property type="molecule type" value="Genomic_DNA"/>
</dbReference>
<sequence length="73" mass="7647">MTGVTLVDGIGLIANVLCSLSCEDGKEMLKDTDLFPEEISSLPDLGKRIGQGVIDKNSAGVGVDKMPKSTKPI</sequence>
<accession>A0A8J6HT23</accession>
<evidence type="ECO:0000313" key="1">
    <source>
        <dbReference type="EMBL" id="KAH0820215.1"/>
    </source>
</evidence>
<protein>
    <submittedName>
        <fullName evidence="1">Uncharacterized protein</fullName>
    </submittedName>
</protein>
<proteinExistence type="predicted"/>
<reference evidence="1" key="1">
    <citation type="journal article" date="2020" name="J Insects Food Feed">
        <title>The yellow mealworm (Tenebrio molitor) genome: a resource for the emerging insects as food and feed industry.</title>
        <authorList>
            <person name="Eriksson T."/>
            <person name="Andere A."/>
            <person name="Kelstrup H."/>
            <person name="Emery V."/>
            <person name="Picard C."/>
        </authorList>
    </citation>
    <scope>NUCLEOTIDE SEQUENCE</scope>
    <source>
        <strain evidence="1">Stoneville</strain>
        <tissue evidence="1">Whole head</tissue>
    </source>
</reference>